<dbReference type="EMBL" id="MLJW01000043">
    <property type="protein sequence ID" value="OIR06423.1"/>
    <property type="molecule type" value="Genomic_DNA"/>
</dbReference>
<comment type="caution">
    <text evidence="2">The sequence shown here is derived from an EMBL/GenBank/DDBJ whole genome shotgun (WGS) entry which is preliminary data.</text>
</comment>
<accession>A0A1J5SDG2</accession>
<keyword evidence="2" id="KW-0560">Oxidoreductase</keyword>
<dbReference type="SUPFAM" id="SSF51735">
    <property type="entry name" value="NAD(P)-binding Rossmann-fold domains"/>
    <property type="match status" value="1"/>
</dbReference>
<protein>
    <submittedName>
        <fullName evidence="2">dTDP-4-dehydrorhamnose reductase</fullName>
        <ecNumber evidence="2">1.1.1.133</ecNumber>
    </submittedName>
</protein>
<name>A0A1J5SDG2_9ZZZZ</name>
<sequence length="289" mass="32020">MIYLLGGTGYVGQAYQELLQRRGIAHRCVSRAELDYSRPGVLAEALRRDRPEFLINAAGYTGKPNVDACELHKAECLFGNAALPGLIAEACEAADVPWGHVSSGCIYSGARPDGSGFREDDEPNFTFRRGPCSFYSGCKALGEEVLAGRPNVFVWRLRIPFNNEDNPRNYLTKLMRYERLLEATNSISELGEFCEATLACWMRRVPFGTYNVCNPGQVTTHEIVALIEKSGVCPKTFTFFKSEDEFMRIAAKTPRSNCVLDSSKLAAAGIRMTAVHDAVERALATWVRS</sequence>
<dbReference type="PANTHER" id="PTHR10491">
    <property type="entry name" value="DTDP-4-DEHYDRORHAMNOSE REDUCTASE"/>
    <property type="match status" value="1"/>
</dbReference>
<dbReference type="Pfam" id="PF04321">
    <property type="entry name" value="RmlD_sub_bind"/>
    <property type="match status" value="1"/>
</dbReference>
<organism evidence="2">
    <name type="scientific">mine drainage metagenome</name>
    <dbReference type="NCBI Taxonomy" id="410659"/>
    <lineage>
        <taxon>unclassified sequences</taxon>
        <taxon>metagenomes</taxon>
        <taxon>ecological metagenomes</taxon>
    </lineage>
</organism>
<dbReference type="InterPro" id="IPR029903">
    <property type="entry name" value="RmlD-like-bd"/>
</dbReference>
<dbReference type="Gene3D" id="3.40.50.720">
    <property type="entry name" value="NAD(P)-binding Rossmann-like Domain"/>
    <property type="match status" value="1"/>
</dbReference>
<evidence type="ECO:0000313" key="2">
    <source>
        <dbReference type="EMBL" id="OIR06423.1"/>
    </source>
</evidence>
<dbReference type="GO" id="GO:0048270">
    <property type="term" value="F:methionine adenosyltransferase regulator activity"/>
    <property type="evidence" value="ECO:0007669"/>
    <property type="project" value="TreeGrafter"/>
</dbReference>
<dbReference type="InterPro" id="IPR005913">
    <property type="entry name" value="dTDP_dehydrorham_reduct"/>
</dbReference>
<evidence type="ECO:0000259" key="1">
    <source>
        <dbReference type="Pfam" id="PF04321"/>
    </source>
</evidence>
<dbReference type="GO" id="GO:0008831">
    <property type="term" value="F:dTDP-4-dehydrorhamnose reductase activity"/>
    <property type="evidence" value="ECO:0007669"/>
    <property type="project" value="UniProtKB-EC"/>
</dbReference>
<dbReference type="AlphaFoldDB" id="A0A1J5SDG2"/>
<proteinExistence type="predicted"/>
<reference evidence="2" key="1">
    <citation type="submission" date="2016-10" db="EMBL/GenBank/DDBJ databases">
        <title>Sequence of Gallionella enrichment culture.</title>
        <authorList>
            <person name="Poehlein A."/>
            <person name="Muehling M."/>
            <person name="Daniel R."/>
        </authorList>
    </citation>
    <scope>NUCLEOTIDE SEQUENCE</scope>
</reference>
<dbReference type="GO" id="GO:0006556">
    <property type="term" value="P:S-adenosylmethionine biosynthetic process"/>
    <property type="evidence" value="ECO:0007669"/>
    <property type="project" value="TreeGrafter"/>
</dbReference>
<dbReference type="EC" id="1.1.1.133" evidence="2"/>
<dbReference type="PANTHER" id="PTHR10491:SF4">
    <property type="entry name" value="METHIONINE ADENOSYLTRANSFERASE 2 SUBUNIT BETA"/>
    <property type="match status" value="1"/>
</dbReference>
<gene>
    <name evidence="2" type="primary">strL_1</name>
    <name evidence="2" type="ORF">GALL_113330</name>
</gene>
<feature type="domain" description="RmlD-like substrate binding" evidence="1">
    <location>
        <begin position="2"/>
        <end position="285"/>
    </location>
</feature>
<dbReference type="GO" id="GO:0048269">
    <property type="term" value="C:methionine adenosyltransferase complex"/>
    <property type="evidence" value="ECO:0007669"/>
    <property type="project" value="TreeGrafter"/>
</dbReference>
<dbReference type="InterPro" id="IPR036291">
    <property type="entry name" value="NAD(P)-bd_dom_sf"/>
</dbReference>